<geneLocation type="plasmid" evidence="1">
    <name>unnamed5</name>
</geneLocation>
<gene>
    <name evidence="1" type="ORF">BB934_45350</name>
</gene>
<protein>
    <submittedName>
        <fullName evidence="1">Uncharacterized protein</fullName>
    </submittedName>
</protein>
<dbReference type="RefSeq" id="WP_099516221.1">
    <property type="nucleotide sequence ID" value="NZ_CP016621.1"/>
</dbReference>
<reference evidence="1" key="1">
    <citation type="submission" date="2016-07" db="EMBL/GenBank/DDBJ databases">
        <title>Microvirga ossetica sp. nov. a new species of rhizobia isolated from root nodules of the legume species Vicia alpestris Steven originated from North Ossetia region in the Caucasus.</title>
        <authorList>
            <person name="Safronova V.I."/>
            <person name="Kuznetsova I.G."/>
            <person name="Sazanova A.L."/>
            <person name="Belimov A."/>
            <person name="Andronov E."/>
            <person name="Osledkin Y.S."/>
            <person name="Onishchuk O.P."/>
            <person name="Kurchak O.N."/>
            <person name="Shaposhnikov A.I."/>
            <person name="Willems A."/>
            <person name="Tikhonovich I.A."/>
        </authorList>
    </citation>
    <scope>NUCLEOTIDE SEQUENCE [LARGE SCALE GENOMIC DNA]</scope>
    <source>
        <strain evidence="1">V5/3M</strain>
        <plasmid evidence="1">unnamed5</plasmid>
    </source>
</reference>
<accession>A0A1B2EZV3</accession>
<proteinExistence type="predicted"/>
<organism evidence="1">
    <name type="scientific">Microvirga ossetica</name>
    <dbReference type="NCBI Taxonomy" id="1882682"/>
    <lineage>
        <taxon>Bacteria</taxon>
        <taxon>Pseudomonadati</taxon>
        <taxon>Pseudomonadota</taxon>
        <taxon>Alphaproteobacteria</taxon>
        <taxon>Hyphomicrobiales</taxon>
        <taxon>Methylobacteriaceae</taxon>
        <taxon>Microvirga</taxon>
    </lineage>
</organism>
<keyword evidence="1" id="KW-0614">Plasmid</keyword>
<dbReference type="KEGG" id="moc:BB934_45350"/>
<name>A0A1B2EZV3_9HYPH</name>
<evidence type="ECO:0000313" key="1">
    <source>
        <dbReference type="EMBL" id="ANY85448.1"/>
    </source>
</evidence>
<dbReference type="EMBL" id="CP016621">
    <property type="protein sequence ID" value="ANY85448.1"/>
    <property type="molecule type" value="Genomic_DNA"/>
</dbReference>
<sequence>MTDTKQAFLFPHDGDVHLIVRTGTEIAAYSITDTHIGGKAERKAVIVGNQDREAVYKEKLDALHYANLSLFNAVSKSLLGVDGMEAAEQAGFRFIEPSGSTWDGTARFPIKGPFELVAA</sequence>
<dbReference type="AlphaFoldDB" id="A0A1B2EZV3"/>